<keyword evidence="6" id="KW-0175">Coiled coil</keyword>
<dbReference type="CDD" id="cd17319">
    <property type="entry name" value="MFS_ExuT_GudP_like"/>
    <property type="match status" value="1"/>
</dbReference>
<dbReference type="EMBL" id="JBIRYL010000001">
    <property type="protein sequence ID" value="MFI2228646.1"/>
    <property type="molecule type" value="Genomic_DNA"/>
</dbReference>
<gene>
    <name evidence="10" type="ORF">ACH49Z_02185</name>
</gene>
<feature type="region of interest" description="Disordered" evidence="7">
    <location>
        <begin position="440"/>
        <end position="459"/>
    </location>
</feature>
<feature type="transmembrane region" description="Helical" evidence="8">
    <location>
        <begin position="153"/>
        <end position="175"/>
    </location>
</feature>
<keyword evidence="2" id="KW-0813">Transport</keyword>
<comment type="subcellular location">
    <subcellularLocation>
        <location evidence="1">Cell membrane</location>
        <topology evidence="1">Multi-pass membrane protein</topology>
    </subcellularLocation>
</comment>
<feature type="transmembrane region" description="Helical" evidence="8">
    <location>
        <begin position="413"/>
        <end position="432"/>
    </location>
</feature>
<accession>A0ABW7VTH6</accession>
<evidence type="ECO:0000256" key="8">
    <source>
        <dbReference type="SAM" id="Phobius"/>
    </source>
</evidence>
<evidence type="ECO:0000259" key="9">
    <source>
        <dbReference type="PROSITE" id="PS50850"/>
    </source>
</evidence>
<protein>
    <submittedName>
        <fullName evidence="10">MFS transporter</fullName>
    </submittedName>
</protein>
<feature type="transmembrane region" description="Helical" evidence="8">
    <location>
        <begin position="187"/>
        <end position="207"/>
    </location>
</feature>
<evidence type="ECO:0000313" key="10">
    <source>
        <dbReference type="EMBL" id="MFI2228646.1"/>
    </source>
</evidence>
<feature type="transmembrane region" description="Helical" evidence="8">
    <location>
        <begin position="376"/>
        <end position="401"/>
    </location>
</feature>
<dbReference type="InterPro" id="IPR011701">
    <property type="entry name" value="MFS"/>
</dbReference>
<feature type="coiled-coil region" evidence="6">
    <location>
        <begin position="217"/>
        <end position="244"/>
    </location>
</feature>
<feature type="transmembrane region" description="Helical" evidence="8">
    <location>
        <begin position="94"/>
        <end position="114"/>
    </location>
</feature>
<evidence type="ECO:0000256" key="4">
    <source>
        <dbReference type="ARBA" id="ARBA00022989"/>
    </source>
</evidence>
<dbReference type="PANTHER" id="PTHR43791:SF36">
    <property type="entry name" value="TRANSPORTER, PUTATIVE (AFU_ORTHOLOGUE AFUA_6G08340)-RELATED"/>
    <property type="match status" value="1"/>
</dbReference>
<evidence type="ECO:0000256" key="5">
    <source>
        <dbReference type="ARBA" id="ARBA00023136"/>
    </source>
</evidence>
<dbReference type="InterPro" id="IPR036259">
    <property type="entry name" value="MFS_trans_sf"/>
</dbReference>
<feature type="transmembrane region" description="Helical" evidence="8">
    <location>
        <begin position="62"/>
        <end position="82"/>
    </location>
</feature>
<keyword evidence="3 8" id="KW-0812">Transmembrane</keyword>
<feature type="domain" description="Major facilitator superfamily (MFS) profile" evidence="9">
    <location>
        <begin position="29"/>
        <end position="437"/>
    </location>
</feature>
<dbReference type="Proteomes" id="UP001611494">
    <property type="component" value="Unassembled WGS sequence"/>
</dbReference>
<comment type="caution">
    <text evidence="10">The sequence shown here is derived from an EMBL/GenBank/DDBJ whole genome shotgun (WGS) entry which is preliminary data.</text>
</comment>
<dbReference type="InterPro" id="IPR020846">
    <property type="entry name" value="MFS_dom"/>
</dbReference>
<evidence type="ECO:0000256" key="2">
    <source>
        <dbReference type="ARBA" id="ARBA00022448"/>
    </source>
</evidence>
<proteinExistence type="predicted"/>
<dbReference type="PROSITE" id="PS50850">
    <property type="entry name" value="MFS"/>
    <property type="match status" value="1"/>
</dbReference>
<keyword evidence="4 8" id="KW-1133">Transmembrane helix</keyword>
<evidence type="ECO:0000313" key="11">
    <source>
        <dbReference type="Proteomes" id="UP001611494"/>
    </source>
</evidence>
<dbReference type="SUPFAM" id="SSF103473">
    <property type="entry name" value="MFS general substrate transporter"/>
    <property type="match status" value="1"/>
</dbReference>
<keyword evidence="11" id="KW-1185">Reference proteome</keyword>
<dbReference type="PANTHER" id="PTHR43791">
    <property type="entry name" value="PERMEASE-RELATED"/>
    <property type="match status" value="1"/>
</dbReference>
<dbReference type="RefSeq" id="WP_397058961.1">
    <property type="nucleotide sequence ID" value="NZ_JBIRYL010000001.1"/>
</dbReference>
<evidence type="ECO:0000256" key="1">
    <source>
        <dbReference type="ARBA" id="ARBA00004651"/>
    </source>
</evidence>
<feature type="transmembrane region" description="Helical" evidence="8">
    <location>
        <begin position="292"/>
        <end position="312"/>
    </location>
</feature>
<feature type="transmembrane region" description="Helical" evidence="8">
    <location>
        <begin position="324"/>
        <end position="343"/>
    </location>
</feature>
<feature type="transmembrane region" description="Helical" evidence="8">
    <location>
        <begin position="258"/>
        <end position="280"/>
    </location>
</feature>
<sequence length="459" mass="48598">MHTTPAVPGPAPADPPVLTSATRKAFRRLVPLVMIMFIANYIDRVNIGFAKDALETDSGIGAGAFGLGAGLFFITYAIFEVPSNILLERYGAKFWLTRIMITWGLVSAAMMFAHNEVNFYALRMLLGAAEAGFFAGVIFYFTQWFPNAIRGRANAALYSASTIAAVIAGPLSGALLSLDDIAGLHGWQWMFLIEGLAAVLIGVLVWFRLESRPADAAWLTEEEKEALAQRLAEEERARAAEKKEAAPSRWSMVRDPQILLFCFVYFAAQLAQYSVTFWLPSFVRRIGGLSEFAIGVIAVLPFAAAFFAILIAGRISDRTGLRRTVLGSGFVLAAIGLTAAALASPVLAVVMLIVATVGFKVAASSFFVIPQQYLVGALAAPGIALINSIGNLGGFVAPTLLGQVQARTGSVSGGLLVVAATCCVALLGCALLKYTSRAATPASDATGPDSEPESVTTAS</sequence>
<feature type="transmembrane region" description="Helical" evidence="8">
    <location>
        <begin position="120"/>
        <end position="141"/>
    </location>
</feature>
<dbReference type="Pfam" id="PF07690">
    <property type="entry name" value="MFS_1"/>
    <property type="match status" value="1"/>
</dbReference>
<evidence type="ECO:0000256" key="3">
    <source>
        <dbReference type="ARBA" id="ARBA00022692"/>
    </source>
</evidence>
<dbReference type="Gene3D" id="1.20.1250.20">
    <property type="entry name" value="MFS general substrate transporter like domains"/>
    <property type="match status" value="2"/>
</dbReference>
<feature type="transmembrane region" description="Helical" evidence="8">
    <location>
        <begin position="349"/>
        <end position="369"/>
    </location>
</feature>
<organism evidence="10 11">
    <name type="scientific">Nocardia testacea</name>
    <dbReference type="NCBI Taxonomy" id="248551"/>
    <lineage>
        <taxon>Bacteria</taxon>
        <taxon>Bacillati</taxon>
        <taxon>Actinomycetota</taxon>
        <taxon>Actinomycetes</taxon>
        <taxon>Mycobacteriales</taxon>
        <taxon>Nocardiaceae</taxon>
        <taxon>Nocardia</taxon>
    </lineage>
</organism>
<keyword evidence="5 8" id="KW-0472">Membrane</keyword>
<name>A0ABW7VTH6_9NOCA</name>
<reference evidence="10 11" key="1">
    <citation type="submission" date="2024-10" db="EMBL/GenBank/DDBJ databases">
        <title>The Natural Products Discovery Center: Release of the First 8490 Sequenced Strains for Exploring Actinobacteria Biosynthetic Diversity.</title>
        <authorList>
            <person name="Kalkreuter E."/>
            <person name="Kautsar S.A."/>
            <person name="Yang D."/>
            <person name="Bader C.D."/>
            <person name="Teijaro C.N."/>
            <person name="Fluegel L."/>
            <person name="Davis C.M."/>
            <person name="Simpson J.R."/>
            <person name="Lauterbach L."/>
            <person name="Steele A.D."/>
            <person name="Gui C."/>
            <person name="Meng S."/>
            <person name="Li G."/>
            <person name="Viehrig K."/>
            <person name="Ye F."/>
            <person name="Su P."/>
            <person name="Kiefer A.F."/>
            <person name="Nichols A."/>
            <person name="Cepeda A.J."/>
            <person name="Yan W."/>
            <person name="Fan B."/>
            <person name="Jiang Y."/>
            <person name="Adhikari A."/>
            <person name="Zheng C.-J."/>
            <person name="Schuster L."/>
            <person name="Cowan T.M."/>
            <person name="Smanski M.J."/>
            <person name="Chevrette M.G."/>
            <person name="De Carvalho L.P.S."/>
            <person name="Shen B."/>
        </authorList>
    </citation>
    <scope>NUCLEOTIDE SEQUENCE [LARGE SCALE GENOMIC DNA]</scope>
    <source>
        <strain evidence="10 11">NPDC019377</strain>
    </source>
</reference>
<evidence type="ECO:0000256" key="6">
    <source>
        <dbReference type="SAM" id="Coils"/>
    </source>
</evidence>
<evidence type="ECO:0000256" key="7">
    <source>
        <dbReference type="SAM" id="MobiDB-lite"/>
    </source>
</evidence>